<evidence type="ECO:0000313" key="1">
    <source>
        <dbReference type="EMBL" id="MBE9029646.1"/>
    </source>
</evidence>
<protein>
    <submittedName>
        <fullName evidence="1">TerB family tellurite resistance protein</fullName>
    </submittedName>
</protein>
<comment type="caution">
    <text evidence="1">The sequence shown here is derived from an EMBL/GenBank/DDBJ whole genome shotgun (WGS) entry which is preliminary data.</text>
</comment>
<dbReference type="Gene3D" id="1.10.3680.10">
    <property type="entry name" value="TerB-like"/>
    <property type="match status" value="1"/>
</dbReference>
<reference evidence="1" key="1">
    <citation type="submission" date="2020-10" db="EMBL/GenBank/DDBJ databases">
        <authorList>
            <person name="Castelo-Branco R."/>
            <person name="Eusebio N."/>
            <person name="Adriana R."/>
            <person name="Vieira A."/>
            <person name="Brugerolle De Fraissinette N."/>
            <person name="Rezende De Castro R."/>
            <person name="Schneider M.P."/>
            <person name="Vasconcelos V."/>
            <person name="Leao P.N."/>
        </authorList>
    </citation>
    <scope>NUCLEOTIDE SEQUENCE</scope>
    <source>
        <strain evidence="1">LEGE 11480</strain>
    </source>
</reference>
<accession>A0A928VJB4</accession>
<proteinExistence type="predicted"/>
<keyword evidence="2" id="KW-1185">Reference proteome</keyword>
<dbReference type="CDD" id="cd07177">
    <property type="entry name" value="terB_like"/>
    <property type="match status" value="1"/>
</dbReference>
<gene>
    <name evidence="1" type="ORF">IQ266_07880</name>
</gene>
<dbReference type="AlphaFoldDB" id="A0A928VJB4"/>
<name>A0A928VJB4_9CYAN</name>
<dbReference type="EMBL" id="JADEXQ010000019">
    <property type="protein sequence ID" value="MBE9029646.1"/>
    <property type="molecule type" value="Genomic_DNA"/>
</dbReference>
<sequence length="146" mass="16362">MKASNHSIQNLLKILIGAAWIDGKVQREEQTYLYELAKQNGVADDPEIYPLLHGLRKINTQQCYKAIHAYLGDKPSHADCQELLEAISGLIYSDGTVGIEEAKLLTKIQEIEVTCDVSGICSNNMPDLIYTLYQRWVAVLDKQLPS</sequence>
<dbReference type="Proteomes" id="UP000625316">
    <property type="component" value="Unassembled WGS sequence"/>
</dbReference>
<evidence type="ECO:0000313" key="2">
    <source>
        <dbReference type="Proteomes" id="UP000625316"/>
    </source>
</evidence>
<dbReference type="SUPFAM" id="SSF158682">
    <property type="entry name" value="TerB-like"/>
    <property type="match status" value="1"/>
</dbReference>
<organism evidence="1 2">
    <name type="scientific">Romeriopsis navalis LEGE 11480</name>
    <dbReference type="NCBI Taxonomy" id="2777977"/>
    <lineage>
        <taxon>Bacteria</taxon>
        <taxon>Bacillati</taxon>
        <taxon>Cyanobacteriota</taxon>
        <taxon>Cyanophyceae</taxon>
        <taxon>Leptolyngbyales</taxon>
        <taxon>Leptolyngbyaceae</taxon>
        <taxon>Romeriopsis</taxon>
        <taxon>Romeriopsis navalis</taxon>
    </lineage>
</organism>
<dbReference type="InterPro" id="IPR029024">
    <property type="entry name" value="TerB-like"/>
</dbReference>